<dbReference type="PROSITE" id="PS00211">
    <property type="entry name" value="ABC_TRANSPORTER_1"/>
    <property type="match status" value="1"/>
</dbReference>
<name>A0ABW4CIX3_9LACO</name>
<keyword evidence="11" id="KW-1185">Reference proteome</keyword>
<keyword evidence="5 7" id="KW-1133">Transmembrane helix</keyword>
<dbReference type="InterPro" id="IPR039421">
    <property type="entry name" value="Type_1_exporter"/>
</dbReference>
<organism evidence="10 11">
    <name type="scientific">Lacticaseibacillus mingshuiensis</name>
    <dbReference type="NCBI Taxonomy" id="2799574"/>
    <lineage>
        <taxon>Bacteria</taxon>
        <taxon>Bacillati</taxon>
        <taxon>Bacillota</taxon>
        <taxon>Bacilli</taxon>
        <taxon>Lactobacillales</taxon>
        <taxon>Lactobacillaceae</taxon>
        <taxon>Lacticaseibacillus</taxon>
    </lineage>
</organism>
<gene>
    <name evidence="10" type="ORF">ACFQ4P_11090</name>
</gene>
<accession>A0ABW4CIX3</accession>
<dbReference type="Proteomes" id="UP001597196">
    <property type="component" value="Unassembled WGS sequence"/>
</dbReference>
<reference evidence="11" key="1">
    <citation type="journal article" date="2019" name="Int. J. Syst. Evol. Microbiol.">
        <title>The Global Catalogue of Microorganisms (GCM) 10K type strain sequencing project: providing services to taxonomists for standard genome sequencing and annotation.</title>
        <authorList>
            <consortium name="The Broad Institute Genomics Platform"/>
            <consortium name="The Broad Institute Genome Sequencing Center for Infectious Disease"/>
            <person name="Wu L."/>
            <person name="Ma J."/>
        </authorList>
    </citation>
    <scope>NUCLEOTIDE SEQUENCE [LARGE SCALE GENOMIC DNA]</scope>
    <source>
        <strain evidence="11">CCM 8980</strain>
    </source>
</reference>
<proteinExistence type="predicted"/>
<dbReference type="SMART" id="SM00382">
    <property type="entry name" value="AAA"/>
    <property type="match status" value="1"/>
</dbReference>
<evidence type="ECO:0000259" key="8">
    <source>
        <dbReference type="PROSITE" id="PS50893"/>
    </source>
</evidence>
<feature type="transmembrane region" description="Helical" evidence="7">
    <location>
        <begin position="125"/>
        <end position="145"/>
    </location>
</feature>
<dbReference type="Pfam" id="PF00005">
    <property type="entry name" value="ABC_tran"/>
    <property type="match status" value="1"/>
</dbReference>
<evidence type="ECO:0000313" key="11">
    <source>
        <dbReference type="Proteomes" id="UP001597196"/>
    </source>
</evidence>
<comment type="caution">
    <text evidence="10">The sequence shown here is derived from an EMBL/GenBank/DDBJ whole genome shotgun (WGS) entry which is preliminary data.</text>
</comment>
<dbReference type="EMBL" id="JBHTOC010000017">
    <property type="protein sequence ID" value="MFD1430784.1"/>
    <property type="molecule type" value="Genomic_DNA"/>
</dbReference>
<evidence type="ECO:0000256" key="3">
    <source>
        <dbReference type="ARBA" id="ARBA00022741"/>
    </source>
</evidence>
<feature type="domain" description="ABC transmembrane type-1" evidence="9">
    <location>
        <begin position="13"/>
        <end position="294"/>
    </location>
</feature>
<evidence type="ECO:0000256" key="4">
    <source>
        <dbReference type="ARBA" id="ARBA00022840"/>
    </source>
</evidence>
<sequence length="558" mass="61163">MKKYILQFWKQNLFLILLIVVSTLSQTINVVLAANALTALVKFDLRGFVQWYLVSIALWGLYLVLTYLQIVYQERLIQTTATAIRSDLGEAISKLNYAGFHQNNNQNYAAWMTNDIGLIENTGLYNLYSLVQVFFAALFSAIALISYHYTLVLTAFVFAAIIIYVPNLLTKAVAEKTANVSNQNSALLTTITDVVNAFDTLFSANRLPLIHSRITTASRVYGDSKVAVAKAQGRVAVLAGAVNVIAQLGIAIETGVLIAMKWLPIGAISATGGLASTIFNSLGTFSNSWVTVRSIQPIFDKFQTLIDLADDQAQEDGVKNQQPTPGTLKLAHINYWYGEREVLRDLSVNFNLNGKYALVGPSGSGKSTLLEILDGRLTPAKGEYTIGESRVSALSSKALHDMLIYIDQTPHLFNDTLRFNLTLGRSVEQAELDRVLSQVGLDELLKKLPDGLETVLDTDGTDLSGGERQRIALARGTFAKVQIMLLDESTSALDKQSNAAIEKVLLELPNTTVILVTHHLTDELAGHLDQVFDIEHLNGPLPELDVPLHFSVMPAPSI</sequence>
<dbReference type="PROSITE" id="PS50893">
    <property type="entry name" value="ABC_TRANSPORTER_2"/>
    <property type="match status" value="1"/>
</dbReference>
<evidence type="ECO:0000259" key="9">
    <source>
        <dbReference type="PROSITE" id="PS50929"/>
    </source>
</evidence>
<dbReference type="SUPFAM" id="SSF52540">
    <property type="entry name" value="P-loop containing nucleoside triphosphate hydrolases"/>
    <property type="match status" value="1"/>
</dbReference>
<dbReference type="InterPro" id="IPR011527">
    <property type="entry name" value="ABC1_TM_dom"/>
</dbReference>
<keyword evidence="6 7" id="KW-0472">Membrane</keyword>
<evidence type="ECO:0000256" key="6">
    <source>
        <dbReference type="ARBA" id="ARBA00023136"/>
    </source>
</evidence>
<dbReference type="Pfam" id="PF00664">
    <property type="entry name" value="ABC_membrane"/>
    <property type="match status" value="1"/>
</dbReference>
<comment type="subcellular location">
    <subcellularLocation>
        <location evidence="1">Cell membrane</location>
        <topology evidence="1">Multi-pass membrane protein</topology>
    </subcellularLocation>
</comment>
<keyword evidence="3" id="KW-0547">Nucleotide-binding</keyword>
<dbReference type="GO" id="GO:0005524">
    <property type="term" value="F:ATP binding"/>
    <property type="evidence" value="ECO:0007669"/>
    <property type="project" value="UniProtKB-KW"/>
</dbReference>
<keyword evidence="2 7" id="KW-0812">Transmembrane</keyword>
<feature type="transmembrane region" description="Helical" evidence="7">
    <location>
        <begin position="151"/>
        <end position="169"/>
    </location>
</feature>
<dbReference type="InterPro" id="IPR017871">
    <property type="entry name" value="ABC_transporter-like_CS"/>
</dbReference>
<dbReference type="Gene3D" id="3.40.50.300">
    <property type="entry name" value="P-loop containing nucleotide triphosphate hydrolases"/>
    <property type="match status" value="1"/>
</dbReference>
<feature type="transmembrane region" description="Helical" evidence="7">
    <location>
        <begin position="49"/>
        <end position="68"/>
    </location>
</feature>
<dbReference type="SUPFAM" id="SSF90123">
    <property type="entry name" value="ABC transporter transmembrane region"/>
    <property type="match status" value="1"/>
</dbReference>
<feature type="domain" description="ABC transporter" evidence="8">
    <location>
        <begin position="328"/>
        <end position="558"/>
    </location>
</feature>
<dbReference type="InterPro" id="IPR036640">
    <property type="entry name" value="ABC1_TM_sf"/>
</dbReference>
<evidence type="ECO:0000256" key="1">
    <source>
        <dbReference type="ARBA" id="ARBA00004651"/>
    </source>
</evidence>
<evidence type="ECO:0000313" key="10">
    <source>
        <dbReference type="EMBL" id="MFD1430784.1"/>
    </source>
</evidence>
<dbReference type="Gene3D" id="1.20.1560.10">
    <property type="entry name" value="ABC transporter type 1, transmembrane domain"/>
    <property type="match status" value="1"/>
</dbReference>
<keyword evidence="4 10" id="KW-0067">ATP-binding</keyword>
<dbReference type="PANTHER" id="PTHR43394:SF1">
    <property type="entry name" value="ATP-BINDING CASSETTE SUB-FAMILY B MEMBER 10, MITOCHONDRIAL"/>
    <property type="match status" value="1"/>
</dbReference>
<evidence type="ECO:0000256" key="5">
    <source>
        <dbReference type="ARBA" id="ARBA00022989"/>
    </source>
</evidence>
<dbReference type="InterPro" id="IPR003439">
    <property type="entry name" value="ABC_transporter-like_ATP-bd"/>
</dbReference>
<evidence type="ECO:0000256" key="2">
    <source>
        <dbReference type="ARBA" id="ARBA00022692"/>
    </source>
</evidence>
<dbReference type="RefSeq" id="WP_203628199.1">
    <property type="nucleotide sequence ID" value="NZ_BOLQ01000020.1"/>
</dbReference>
<dbReference type="PROSITE" id="PS50929">
    <property type="entry name" value="ABC_TM1F"/>
    <property type="match status" value="1"/>
</dbReference>
<dbReference type="PANTHER" id="PTHR43394">
    <property type="entry name" value="ATP-DEPENDENT PERMEASE MDL1, MITOCHONDRIAL"/>
    <property type="match status" value="1"/>
</dbReference>
<protein>
    <submittedName>
        <fullName evidence="10">ATP-binding cassette domain-containing protein</fullName>
    </submittedName>
</protein>
<dbReference type="InterPro" id="IPR027417">
    <property type="entry name" value="P-loop_NTPase"/>
</dbReference>
<dbReference type="InterPro" id="IPR003593">
    <property type="entry name" value="AAA+_ATPase"/>
</dbReference>
<evidence type="ECO:0000256" key="7">
    <source>
        <dbReference type="SAM" id="Phobius"/>
    </source>
</evidence>